<organism evidence="6 7">
    <name type="scientific">Mesobacillus foraminis</name>
    <dbReference type="NCBI Taxonomy" id="279826"/>
    <lineage>
        <taxon>Bacteria</taxon>
        <taxon>Bacillati</taxon>
        <taxon>Bacillota</taxon>
        <taxon>Bacilli</taxon>
        <taxon>Bacillales</taxon>
        <taxon>Bacillaceae</taxon>
        <taxon>Mesobacillus</taxon>
    </lineage>
</organism>
<name>A0A4R2BNH3_9BACI</name>
<dbReference type="CDD" id="cd00452">
    <property type="entry name" value="KDPG_aldolase"/>
    <property type="match status" value="1"/>
</dbReference>
<evidence type="ECO:0000313" key="7">
    <source>
        <dbReference type="Proteomes" id="UP000295689"/>
    </source>
</evidence>
<dbReference type="Pfam" id="PF01081">
    <property type="entry name" value="Aldolase"/>
    <property type="match status" value="1"/>
</dbReference>
<dbReference type="Gene3D" id="3.20.20.70">
    <property type="entry name" value="Aldolase class I"/>
    <property type="match status" value="1"/>
</dbReference>
<protein>
    <submittedName>
        <fullName evidence="6">2-dehydro-3-deoxyphosphogluconate aldolase/(4S)-4-hydroxy-2-oxoglutarate aldolase</fullName>
    </submittedName>
</protein>
<comment type="similarity">
    <text evidence="2">Belongs to the KHG/KDPG aldolase family.</text>
</comment>
<dbReference type="AlphaFoldDB" id="A0A4R2BNH3"/>
<accession>A0A4R2BNH3</accession>
<dbReference type="RefSeq" id="WP_132001397.1">
    <property type="nucleotide sequence ID" value="NZ_JABUHM010000006.1"/>
</dbReference>
<evidence type="ECO:0000256" key="3">
    <source>
        <dbReference type="ARBA" id="ARBA00011233"/>
    </source>
</evidence>
<evidence type="ECO:0000313" key="6">
    <source>
        <dbReference type="EMBL" id="TCN28153.1"/>
    </source>
</evidence>
<keyword evidence="4" id="KW-0456">Lyase</keyword>
<dbReference type="InterPro" id="IPR013785">
    <property type="entry name" value="Aldolase_TIM"/>
</dbReference>
<dbReference type="GO" id="GO:0016829">
    <property type="term" value="F:lyase activity"/>
    <property type="evidence" value="ECO:0007669"/>
    <property type="project" value="UniProtKB-KW"/>
</dbReference>
<dbReference type="PANTHER" id="PTHR30246">
    <property type="entry name" value="2-KETO-3-DEOXY-6-PHOSPHOGLUCONATE ALDOLASE"/>
    <property type="match status" value="1"/>
</dbReference>
<dbReference type="SUPFAM" id="SSF51569">
    <property type="entry name" value="Aldolase"/>
    <property type="match status" value="1"/>
</dbReference>
<dbReference type="InterPro" id="IPR000887">
    <property type="entry name" value="Aldlse_KDPG_KHG"/>
</dbReference>
<dbReference type="PANTHER" id="PTHR30246:SF1">
    <property type="entry name" value="2-DEHYDRO-3-DEOXY-6-PHOSPHOGALACTONATE ALDOLASE-RELATED"/>
    <property type="match status" value="1"/>
</dbReference>
<dbReference type="Proteomes" id="UP000295689">
    <property type="component" value="Unassembled WGS sequence"/>
</dbReference>
<keyword evidence="5" id="KW-0119">Carbohydrate metabolism</keyword>
<gene>
    <name evidence="6" type="ORF">EV146_101484</name>
</gene>
<evidence type="ECO:0000256" key="2">
    <source>
        <dbReference type="ARBA" id="ARBA00006906"/>
    </source>
</evidence>
<dbReference type="NCBIfam" id="TIGR01182">
    <property type="entry name" value="eda"/>
    <property type="match status" value="1"/>
</dbReference>
<comment type="pathway">
    <text evidence="1">Carbohydrate acid metabolism.</text>
</comment>
<evidence type="ECO:0000256" key="1">
    <source>
        <dbReference type="ARBA" id="ARBA00004761"/>
    </source>
</evidence>
<evidence type="ECO:0000256" key="5">
    <source>
        <dbReference type="ARBA" id="ARBA00023277"/>
    </source>
</evidence>
<proteinExistence type="inferred from homology"/>
<reference evidence="6 7" key="1">
    <citation type="journal article" date="2015" name="Stand. Genomic Sci.">
        <title>Genomic Encyclopedia of Bacterial and Archaeal Type Strains, Phase III: the genomes of soil and plant-associated and newly described type strains.</title>
        <authorList>
            <person name="Whitman W.B."/>
            <person name="Woyke T."/>
            <person name="Klenk H.P."/>
            <person name="Zhou Y."/>
            <person name="Lilburn T.G."/>
            <person name="Beck B.J."/>
            <person name="De Vos P."/>
            <person name="Vandamme P."/>
            <person name="Eisen J.A."/>
            <person name="Garrity G."/>
            <person name="Hugenholtz P."/>
            <person name="Kyrpides N.C."/>
        </authorList>
    </citation>
    <scope>NUCLEOTIDE SEQUENCE [LARGE SCALE GENOMIC DNA]</scope>
    <source>
        <strain evidence="6 7">CV53</strain>
    </source>
</reference>
<keyword evidence="7" id="KW-1185">Reference proteome</keyword>
<evidence type="ECO:0000256" key="4">
    <source>
        <dbReference type="ARBA" id="ARBA00023239"/>
    </source>
</evidence>
<comment type="caution">
    <text evidence="6">The sequence shown here is derived from an EMBL/GenBank/DDBJ whole genome shotgun (WGS) entry which is preliminary data.</text>
</comment>
<dbReference type="EMBL" id="SLVV01000001">
    <property type="protein sequence ID" value="TCN28153.1"/>
    <property type="molecule type" value="Genomic_DNA"/>
</dbReference>
<sequence>MQTILQKIREEKIISIIRSESISDLVEVVGALYDGGIQLVEITMNTPNALKGIEKIQQKYPDMLVGAGTVLDQETARLAILSGAAFLLAPTLHEESIALANRYNVPLFPGVLTPTEIVKAYESGAQAVKIFPIRSFGSQYIKDIKGPLPHVNMIPVGGVDTDNVAEYLNNGSFAVGIGSSLVNDLLISQKNFSEISRRAKRLVEAVPKNANER</sequence>
<comment type="subunit">
    <text evidence="3">Homotrimer.</text>
</comment>